<dbReference type="InterPro" id="IPR005545">
    <property type="entry name" value="YCII"/>
</dbReference>
<name>A0A4R9FPK7_9LEPT</name>
<reference evidence="3" key="1">
    <citation type="journal article" date="2019" name="PLoS Negl. Trop. Dis.">
        <title>Revisiting the worldwide diversity of Leptospira species in the environment.</title>
        <authorList>
            <person name="Vincent A.T."/>
            <person name="Schiettekatte O."/>
            <person name="Bourhy P."/>
            <person name="Veyrier F.J."/>
            <person name="Picardeau M."/>
        </authorList>
    </citation>
    <scope>NUCLEOTIDE SEQUENCE [LARGE SCALE GENOMIC DNA]</scope>
    <source>
        <strain evidence="3">SSS9</strain>
    </source>
</reference>
<gene>
    <name evidence="3" type="ORF">EHO59_12160</name>
</gene>
<dbReference type="EMBL" id="RQEP01000018">
    <property type="protein sequence ID" value="TGK00692.1"/>
    <property type="molecule type" value="Genomic_DNA"/>
</dbReference>
<comment type="similarity">
    <text evidence="1">Belongs to the YciI family.</text>
</comment>
<dbReference type="Pfam" id="PF03795">
    <property type="entry name" value="YCII"/>
    <property type="match status" value="1"/>
</dbReference>
<organism evidence="3 4">
    <name type="scientific">Leptospira semungkisensis</name>
    <dbReference type="NCBI Taxonomy" id="2484985"/>
    <lineage>
        <taxon>Bacteria</taxon>
        <taxon>Pseudomonadati</taxon>
        <taxon>Spirochaetota</taxon>
        <taxon>Spirochaetia</taxon>
        <taxon>Leptospirales</taxon>
        <taxon>Leptospiraceae</taxon>
        <taxon>Leptospira</taxon>
    </lineage>
</organism>
<dbReference type="RefSeq" id="WP_135588359.1">
    <property type="nucleotide sequence ID" value="NZ_RQEP01000018.1"/>
</dbReference>
<proteinExistence type="inferred from homology"/>
<dbReference type="AlphaFoldDB" id="A0A4R9FPK7"/>
<dbReference type="InterPro" id="IPR011008">
    <property type="entry name" value="Dimeric_a/b-barrel"/>
</dbReference>
<dbReference type="PANTHER" id="PTHR35174:SF3">
    <property type="entry name" value="BLL7171 PROTEIN"/>
    <property type="match status" value="1"/>
</dbReference>
<dbReference type="Gene3D" id="3.30.70.1060">
    <property type="entry name" value="Dimeric alpha+beta barrel"/>
    <property type="match status" value="1"/>
</dbReference>
<comment type="caution">
    <text evidence="3">The sequence shown here is derived from an EMBL/GenBank/DDBJ whole genome shotgun (WGS) entry which is preliminary data.</text>
</comment>
<evidence type="ECO:0000313" key="4">
    <source>
        <dbReference type="Proteomes" id="UP000297453"/>
    </source>
</evidence>
<accession>A0A4R9FPK7</accession>
<dbReference type="SUPFAM" id="SSF54909">
    <property type="entry name" value="Dimeric alpha+beta barrel"/>
    <property type="match status" value="1"/>
</dbReference>
<keyword evidence="4" id="KW-1185">Reference proteome</keyword>
<dbReference type="PANTHER" id="PTHR35174">
    <property type="entry name" value="BLL7171 PROTEIN-RELATED"/>
    <property type="match status" value="1"/>
</dbReference>
<feature type="domain" description="YCII-related" evidence="2">
    <location>
        <begin position="1"/>
        <end position="115"/>
    </location>
</feature>
<dbReference type="Proteomes" id="UP000297453">
    <property type="component" value="Unassembled WGS sequence"/>
</dbReference>
<sequence>MQYQLLIYVDEKDFADIPQSQFAQTSEDYRIFTENLIKASVFVSGERLHLSSSAATVRSKDGKIVSTHGPFAETKEQLGGFYIINCKSLEEAIEWASQCPAAKRCAVEVRPIVLMK</sequence>
<protein>
    <submittedName>
        <fullName evidence="3">YciI family protein</fullName>
    </submittedName>
</protein>
<evidence type="ECO:0000313" key="3">
    <source>
        <dbReference type="EMBL" id="TGK00692.1"/>
    </source>
</evidence>
<evidence type="ECO:0000256" key="1">
    <source>
        <dbReference type="ARBA" id="ARBA00007689"/>
    </source>
</evidence>
<evidence type="ECO:0000259" key="2">
    <source>
        <dbReference type="Pfam" id="PF03795"/>
    </source>
</evidence>
<dbReference type="OrthoDB" id="9807535at2"/>